<keyword evidence="1" id="KW-0805">Transcription regulation</keyword>
<evidence type="ECO:0000313" key="8">
    <source>
        <dbReference type="Proteomes" id="UP000279306"/>
    </source>
</evidence>
<dbReference type="SUPFAM" id="SSF46689">
    <property type="entry name" value="Homeodomain-like"/>
    <property type="match status" value="1"/>
</dbReference>
<dbReference type="InterPro" id="IPR050109">
    <property type="entry name" value="HTH-type_TetR-like_transc_reg"/>
</dbReference>
<dbReference type="PANTHER" id="PTHR30055">
    <property type="entry name" value="HTH-TYPE TRANSCRIPTIONAL REGULATOR RUTR"/>
    <property type="match status" value="1"/>
</dbReference>
<keyword evidence="8" id="KW-1185">Reference proteome</keyword>
<dbReference type="PANTHER" id="PTHR30055:SF234">
    <property type="entry name" value="HTH-TYPE TRANSCRIPTIONAL REGULATOR BETI"/>
    <property type="match status" value="1"/>
</dbReference>
<dbReference type="STRING" id="1791.GCA_001049355_01520"/>
<dbReference type="PROSITE" id="PS50977">
    <property type="entry name" value="HTH_TETR_2"/>
    <property type="match status" value="1"/>
</dbReference>
<organism evidence="7 8">
    <name type="scientific">Mycolicibacterium aurum</name>
    <name type="common">Mycobacterium aurum</name>
    <dbReference type="NCBI Taxonomy" id="1791"/>
    <lineage>
        <taxon>Bacteria</taxon>
        <taxon>Bacillati</taxon>
        <taxon>Actinomycetota</taxon>
        <taxon>Actinomycetes</taxon>
        <taxon>Mycobacteriales</taxon>
        <taxon>Mycobacteriaceae</taxon>
        <taxon>Mycolicibacterium</taxon>
    </lineage>
</organism>
<proteinExistence type="predicted"/>
<dbReference type="EMBL" id="LR134356">
    <property type="protein sequence ID" value="VEG58616.1"/>
    <property type="molecule type" value="Genomic_DNA"/>
</dbReference>
<sequence length="216" mass="23828">MAPDDTGSSPRRTRRDEYAEQTRQAVVEAARALFAERGYFATTVNDIAAASRVSAGTVYQQCGGKQGLLRTLMDMWTTAPLVQQTLDQVNAAESLDEALGVLADSYLEFWRRFDDIVQLVAATAAHDGDATESLSQAIIRHRSALHEIARKVRHLGGFDGTFSDDDFADITLYHYGPQNGFHFTVTVLGWPEDRARDFLSAQFAHSLFELGGAPRS</sequence>
<evidence type="ECO:0000256" key="1">
    <source>
        <dbReference type="ARBA" id="ARBA00023015"/>
    </source>
</evidence>
<dbReference type="Gene3D" id="1.10.357.10">
    <property type="entry name" value="Tetracycline Repressor, domain 2"/>
    <property type="match status" value="1"/>
</dbReference>
<dbReference type="InterPro" id="IPR001647">
    <property type="entry name" value="HTH_TetR"/>
</dbReference>
<dbReference type="InterPro" id="IPR009057">
    <property type="entry name" value="Homeodomain-like_sf"/>
</dbReference>
<evidence type="ECO:0000256" key="4">
    <source>
        <dbReference type="PROSITE-ProRule" id="PRU00335"/>
    </source>
</evidence>
<gene>
    <name evidence="7" type="primary">envR_2</name>
    <name evidence="7" type="ORF">NCTC10437_05648</name>
</gene>
<dbReference type="GO" id="GO:0000976">
    <property type="term" value="F:transcription cis-regulatory region binding"/>
    <property type="evidence" value="ECO:0007669"/>
    <property type="project" value="TreeGrafter"/>
</dbReference>
<dbReference type="PRINTS" id="PR00455">
    <property type="entry name" value="HTHTETR"/>
</dbReference>
<feature type="region of interest" description="Disordered" evidence="5">
    <location>
        <begin position="1"/>
        <end position="20"/>
    </location>
</feature>
<evidence type="ECO:0000256" key="3">
    <source>
        <dbReference type="ARBA" id="ARBA00023163"/>
    </source>
</evidence>
<dbReference type="GO" id="GO:0003700">
    <property type="term" value="F:DNA-binding transcription factor activity"/>
    <property type="evidence" value="ECO:0007669"/>
    <property type="project" value="TreeGrafter"/>
</dbReference>
<evidence type="ECO:0000313" key="7">
    <source>
        <dbReference type="EMBL" id="VEG58616.1"/>
    </source>
</evidence>
<feature type="domain" description="HTH tetR-type" evidence="6">
    <location>
        <begin position="20"/>
        <end position="80"/>
    </location>
</feature>
<evidence type="ECO:0000256" key="5">
    <source>
        <dbReference type="SAM" id="MobiDB-lite"/>
    </source>
</evidence>
<evidence type="ECO:0000256" key="2">
    <source>
        <dbReference type="ARBA" id="ARBA00023125"/>
    </source>
</evidence>
<dbReference type="Pfam" id="PF00440">
    <property type="entry name" value="TetR_N"/>
    <property type="match status" value="1"/>
</dbReference>
<protein>
    <submittedName>
        <fullName evidence="7">TetR family transcriptional regulator</fullName>
    </submittedName>
</protein>
<evidence type="ECO:0000259" key="6">
    <source>
        <dbReference type="PROSITE" id="PS50977"/>
    </source>
</evidence>
<feature type="DNA-binding region" description="H-T-H motif" evidence="4">
    <location>
        <begin position="43"/>
        <end position="62"/>
    </location>
</feature>
<dbReference type="KEGG" id="mauu:NCTC10437_05648"/>
<reference evidence="7 8" key="1">
    <citation type="submission" date="2018-12" db="EMBL/GenBank/DDBJ databases">
        <authorList>
            <consortium name="Pathogen Informatics"/>
        </authorList>
    </citation>
    <scope>NUCLEOTIDE SEQUENCE [LARGE SCALE GENOMIC DNA]</scope>
    <source>
        <strain evidence="7 8">NCTC10437</strain>
    </source>
</reference>
<feature type="compositionally biased region" description="Polar residues" evidence="5">
    <location>
        <begin position="1"/>
        <end position="10"/>
    </location>
</feature>
<dbReference type="AlphaFoldDB" id="A0A448J1E9"/>
<keyword evidence="2 4" id="KW-0238">DNA-binding</keyword>
<name>A0A448J1E9_MYCAU</name>
<keyword evidence="3" id="KW-0804">Transcription</keyword>
<accession>A0A448J1E9</accession>
<dbReference type="Proteomes" id="UP000279306">
    <property type="component" value="Chromosome"/>
</dbReference>